<keyword evidence="7" id="KW-0067">ATP-binding</keyword>
<evidence type="ECO:0000256" key="6">
    <source>
        <dbReference type="ARBA" id="ARBA00022777"/>
    </source>
</evidence>
<dbReference type="SMR" id="A0A1D6JRD0"/>
<evidence type="ECO:0000256" key="7">
    <source>
        <dbReference type="ARBA" id="ARBA00022840"/>
    </source>
</evidence>
<name>A0A1D6JRD0_MAIZE</name>
<dbReference type="PROSITE" id="PS00108">
    <property type="entry name" value="PROTEIN_KINASE_ST"/>
    <property type="match status" value="1"/>
</dbReference>
<dbReference type="PaxDb" id="4577-AC213890.4_FGP004"/>
<feature type="compositionally biased region" description="Basic and acidic residues" evidence="10">
    <location>
        <begin position="82"/>
        <end position="97"/>
    </location>
</feature>
<dbReference type="EC" id="2.7.11.1" evidence="2"/>
<comment type="catalytic activity">
    <reaction evidence="8">
        <text>L-threonyl-[protein] + ATP = O-phospho-L-threonyl-[protein] + ADP + H(+)</text>
        <dbReference type="Rhea" id="RHEA:46608"/>
        <dbReference type="Rhea" id="RHEA-COMP:11060"/>
        <dbReference type="Rhea" id="RHEA-COMP:11605"/>
        <dbReference type="ChEBI" id="CHEBI:15378"/>
        <dbReference type="ChEBI" id="CHEBI:30013"/>
        <dbReference type="ChEBI" id="CHEBI:30616"/>
        <dbReference type="ChEBI" id="CHEBI:61977"/>
        <dbReference type="ChEBI" id="CHEBI:456216"/>
        <dbReference type="EC" id="2.7.11.1"/>
    </reaction>
</comment>
<dbReference type="PROSITE" id="PS50011">
    <property type="entry name" value="PROTEIN_KINASE_DOM"/>
    <property type="match status" value="1"/>
</dbReference>
<keyword evidence="3" id="KW-0723">Serine/threonine-protein kinase</keyword>
<accession>A0A1D6JRD0</accession>
<sequence>MVEAEVLLALEYLHVIRVVYRDLKTENVLVREDGHIMSPTLIFQVGYAVLSMLMRSSMSSDPKYLRPARLHPTHMLHAQALRPKEPKEQQHRQETQGRRAQAAASCPTSISRRRLGAELDEIPAIGLWHLPKDSSPTTPGCHTIS</sequence>
<evidence type="ECO:0000256" key="10">
    <source>
        <dbReference type="SAM" id="MobiDB-lite"/>
    </source>
</evidence>
<reference evidence="12" key="1">
    <citation type="submission" date="2015-12" db="EMBL/GenBank/DDBJ databases">
        <title>Update maize B73 reference genome by single molecule sequencing technologies.</title>
        <authorList>
            <consortium name="Maize Genome Sequencing Project"/>
            <person name="Ware D."/>
        </authorList>
    </citation>
    <scope>NUCLEOTIDE SEQUENCE [LARGE SCALE GENOMIC DNA]</scope>
    <source>
        <tissue evidence="12">Seedling</tissue>
    </source>
</reference>
<dbReference type="InterPro" id="IPR008271">
    <property type="entry name" value="Ser/Thr_kinase_AS"/>
</dbReference>
<evidence type="ECO:0000256" key="5">
    <source>
        <dbReference type="ARBA" id="ARBA00022741"/>
    </source>
</evidence>
<evidence type="ECO:0000256" key="2">
    <source>
        <dbReference type="ARBA" id="ARBA00012513"/>
    </source>
</evidence>
<dbReference type="Pfam" id="PF00069">
    <property type="entry name" value="Pkinase"/>
    <property type="match status" value="1"/>
</dbReference>
<feature type="domain" description="Protein kinase" evidence="11">
    <location>
        <begin position="1"/>
        <end position="145"/>
    </location>
</feature>
<dbReference type="EMBL" id="CM007647">
    <property type="protein sequence ID" value="ONL94504.1"/>
    <property type="molecule type" value="Genomic_DNA"/>
</dbReference>
<keyword evidence="5" id="KW-0547">Nucleotide-binding</keyword>
<dbReference type="AlphaFoldDB" id="A0A1D6JRD0"/>
<keyword evidence="4" id="KW-0808">Transferase</keyword>
<dbReference type="InterPro" id="IPR000719">
    <property type="entry name" value="Prot_kinase_dom"/>
</dbReference>
<dbReference type="eggNOG" id="KOG0610">
    <property type="taxonomic scope" value="Eukaryota"/>
</dbReference>
<dbReference type="Gene3D" id="1.10.510.10">
    <property type="entry name" value="Transferase(Phosphotransferase) domain 1"/>
    <property type="match status" value="1"/>
</dbReference>
<evidence type="ECO:0000256" key="8">
    <source>
        <dbReference type="ARBA" id="ARBA00047899"/>
    </source>
</evidence>
<gene>
    <name evidence="12" type="ORF">ZEAMMB73_Zm00001d028030</name>
</gene>
<comment type="similarity">
    <text evidence="1">Belongs to the protein kinase superfamily. AGC Ser/Thr protein kinase family.</text>
</comment>
<evidence type="ECO:0000256" key="9">
    <source>
        <dbReference type="ARBA" id="ARBA00048679"/>
    </source>
</evidence>
<proteinExistence type="inferred from homology"/>
<dbReference type="GO" id="GO:0004674">
    <property type="term" value="F:protein serine/threonine kinase activity"/>
    <property type="evidence" value="ECO:0007669"/>
    <property type="project" value="UniProtKB-KW"/>
</dbReference>
<dbReference type="SUPFAM" id="SSF56112">
    <property type="entry name" value="Protein kinase-like (PK-like)"/>
    <property type="match status" value="1"/>
</dbReference>
<evidence type="ECO:0000256" key="4">
    <source>
        <dbReference type="ARBA" id="ARBA00022679"/>
    </source>
</evidence>
<keyword evidence="6" id="KW-0418">Kinase</keyword>
<dbReference type="PANTHER" id="PTHR45637">
    <property type="entry name" value="FLIPPASE KINASE 1-RELATED"/>
    <property type="match status" value="1"/>
</dbReference>
<evidence type="ECO:0000259" key="11">
    <source>
        <dbReference type="PROSITE" id="PS50011"/>
    </source>
</evidence>
<dbReference type="GO" id="GO:0005524">
    <property type="term" value="F:ATP binding"/>
    <property type="evidence" value="ECO:0007669"/>
    <property type="project" value="UniProtKB-KW"/>
</dbReference>
<dbReference type="InterPro" id="IPR011009">
    <property type="entry name" value="Kinase-like_dom_sf"/>
</dbReference>
<organism evidence="12">
    <name type="scientific">Zea mays</name>
    <name type="common">Maize</name>
    <dbReference type="NCBI Taxonomy" id="4577"/>
    <lineage>
        <taxon>Eukaryota</taxon>
        <taxon>Viridiplantae</taxon>
        <taxon>Streptophyta</taxon>
        <taxon>Embryophyta</taxon>
        <taxon>Tracheophyta</taxon>
        <taxon>Spermatophyta</taxon>
        <taxon>Magnoliopsida</taxon>
        <taxon>Liliopsida</taxon>
        <taxon>Poales</taxon>
        <taxon>Poaceae</taxon>
        <taxon>PACMAD clade</taxon>
        <taxon>Panicoideae</taxon>
        <taxon>Andropogonodae</taxon>
        <taxon>Andropogoneae</taxon>
        <taxon>Tripsacinae</taxon>
        <taxon>Zea</taxon>
    </lineage>
</organism>
<comment type="catalytic activity">
    <reaction evidence="9">
        <text>L-seryl-[protein] + ATP = O-phospho-L-seryl-[protein] + ADP + H(+)</text>
        <dbReference type="Rhea" id="RHEA:17989"/>
        <dbReference type="Rhea" id="RHEA-COMP:9863"/>
        <dbReference type="Rhea" id="RHEA-COMP:11604"/>
        <dbReference type="ChEBI" id="CHEBI:15378"/>
        <dbReference type="ChEBI" id="CHEBI:29999"/>
        <dbReference type="ChEBI" id="CHEBI:30616"/>
        <dbReference type="ChEBI" id="CHEBI:83421"/>
        <dbReference type="ChEBI" id="CHEBI:456216"/>
        <dbReference type="EC" id="2.7.11.1"/>
    </reaction>
</comment>
<evidence type="ECO:0000256" key="1">
    <source>
        <dbReference type="ARBA" id="ARBA00009903"/>
    </source>
</evidence>
<evidence type="ECO:0000313" key="12">
    <source>
        <dbReference type="EMBL" id="ONL94504.1"/>
    </source>
</evidence>
<evidence type="ECO:0000256" key="3">
    <source>
        <dbReference type="ARBA" id="ARBA00022527"/>
    </source>
</evidence>
<dbReference type="InParanoid" id="A0A1D6JRD0"/>
<feature type="region of interest" description="Disordered" evidence="10">
    <location>
        <begin position="81"/>
        <end position="108"/>
    </location>
</feature>
<protein>
    <recommendedName>
        <fullName evidence="2">non-specific serine/threonine protein kinase</fullName>
        <ecNumber evidence="2">2.7.11.1</ecNumber>
    </recommendedName>
</protein>